<dbReference type="Proteomes" id="UP001465755">
    <property type="component" value="Unassembled WGS sequence"/>
</dbReference>
<dbReference type="EMBL" id="JALJOQ010000087">
    <property type="protein sequence ID" value="KAK9799776.1"/>
    <property type="molecule type" value="Genomic_DNA"/>
</dbReference>
<dbReference type="Gene3D" id="1.20.1280.50">
    <property type="match status" value="1"/>
</dbReference>
<keyword evidence="3" id="KW-1185">Reference proteome</keyword>
<dbReference type="SUPFAM" id="SSF81383">
    <property type="entry name" value="F-box domain"/>
    <property type="match status" value="1"/>
</dbReference>
<dbReference type="InterPro" id="IPR036047">
    <property type="entry name" value="F-box-like_dom_sf"/>
</dbReference>
<dbReference type="Pfam" id="PF00646">
    <property type="entry name" value="F-box"/>
    <property type="match status" value="1"/>
</dbReference>
<evidence type="ECO:0000313" key="3">
    <source>
        <dbReference type="Proteomes" id="UP001465755"/>
    </source>
</evidence>
<feature type="domain" description="F-box" evidence="1">
    <location>
        <begin position="12"/>
        <end position="61"/>
    </location>
</feature>
<accession>A0AAW1NYN0</accession>
<reference evidence="2 3" key="1">
    <citation type="journal article" date="2024" name="Nat. Commun.">
        <title>Phylogenomics reveals the evolutionary origins of lichenization in chlorophyte algae.</title>
        <authorList>
            <person name="Puginier C."/>
            <person name="Libourel C."/>
            <person name="Otte J."/>
            <person name="Skaloud P."/>
            <person name="Haon M."/>
            <person name="Grisel S."/>
            <person name="Petersen M."/>
            <person name="Berrin J.G."/>
            <person name="Delaux P.M."/>
            <person name="Dal Grande F."/>
            <person name="Keller J."/>
        </authorList>
    </citation>
    <scope>NUCLEOTIDE SEQUENCE [LARGE SCALE GENOMIC DNA]</scope>
    <source>
        <strain evidence="2 3">SAG 2036</strain>
    </source>
</reference>
<dbReference type="AlphaFoldDB" id="A0AAW1NYN0"/>
<evidence type="ECO:0000259" key="1">
    <source>
        <dbReference type="PROSITE" id="PS50181"/>
    </source>
</evidence>
<name>A0AAW1NYN0_9CHLO</name>
<evidence type="ECO:0000313" key="2">
    <source>
        <dbReference type="EMBL" id="KAK9799776.1"/>
    </source>
</evidence>
<proteinExistence type="predicted"/>
<sequence length="147" mass="16459">MASPSSSPSDRQFRLEQLAPELLKQIFGRLQTPDVLRAELCCRSWRRLLTDPQVSGLLGDVTLELDKLPFTISRNQIDDSYFKTEVERFLPLCRWLTKHQHGFLSVTAIVVGRSSLGQWCRLPSHSTWSLSASAKESAARSSLASAA</sequence>
<organism evidence="2 3">
    <name type="scientific">Symbiochloris irregularis</name>
    <dbReference type="NCBI Taxonomy" id="706552"/>
    <lineage>
        <taxon>Eukaryota</taxon>
        <taxon>Viridiplantae</taxon>
        <taxon>Chlorophyta</taxon>
        <taxon>core chlorophytes</taxon>
        <taxon>Trebouxiophyceae</taxon>
        <taxon>Trebouxiales</taxon>
        <taxon>Trebouxiaceae</taxon>
        <taxon>Symbiochloris</taxon>
    </lineage>
</organism>
<dbReference type="CDD" id="cd09917">
    <property type="entry name" value="F-box_SF"/>
    <property type="match status" value="1"/>
</dbReference>
<comment type="caution">
    <text evidence="2">The sequence shown here is derived from an EMBL/GenBank/DDBJ whole genome shotgun (WGS) entry which is preliminary data.</text>
</comment>
<dbReference type="InterPro" id="IPR001810">
    <property type="entry name" value="F-box_dom"/>
</dbReference>
<dbReference type="PROSITE" id="PS50181">
    <property type="entry name" value="FBOX"/>
    <property type="match status" value="1"/>
</dbReference>
<gene>
    <name evidence="2" type="ORF">WJX73_004938</name>
</gene>
<protein>
    <recommendedName>
        <fullName evidence="1">F-box domain-containing protein</fullName>
    </recommendedName>
</protein>